<sequence>MAASSASSDGSQQANLVSNENAETMFGADQAETNMVKLVDGKLTPMGDTDDDVMDEQLRNRYSSDEERSLQGYTEKTYENSDASLRGAEDVKPDASNDAQETTGTYVVEDNGPATEDDDKTFTLEADQGGAEDEPATTAAANDGTPTSRIQSNGADQTNTYSMSITGDMIPPMPGTPDPNTPMPGGPETPPTPPSPGPEIPDLPGSPSPDKPEITEPSEDPGRSHEINAGFFLSNQVGTSMYPSATPPGLGYYGYGGFATRTSTVSVDQNHVEPTPDQVEPGEAVPGTQYVNMSAGIDDAEGMESTPDTGEANFPYKEDGNQPSSYKPGERPEEVEEMMTNPRQAADESLTKAQEMIGDDADRSDAKSTEGLDLPYNDPQSVREHTKY</sequence>
<comment type="caution">
    <text evidence="2">The sequence shown here is derived from an EMBL/GenBank/DDBJ whole genome shotgun (WGS) entry which is preliminary data.</text>
</comment>
<gene>
    <name evidence="2" type="ORF">J2I46_18085</name>
</gene>
<proteinExistence type="predicted"/>
<feature type="region of interest" description="Disordered" evidence="1">
    <location>
        <begin position="298"/>
        <end position="388"/>
    </location>
</feature>
<feature type="compositionally biased region" description="Basic and acidic residues" evidence="1">
    <location>
        <begin position="210"/>
        <end position="226"/>
    </location>
</feature>
<feature type="compositionally biased region" description="Polar residues" evidence="1">
    <location>
        <begin position="9"/>
        <end position="22"/>
    </location>
</feature>
<name>A0ABS3JKI1_9BACT</name>
<dbReference type="EMBL" id="JAFMYW010000005">
    <property type="protein sequence ID" value="MBO0950511.1"/>
    <property type="molecule type" value="Genomic_DNA"/>
</dbReference>
<protein>
    <submittedName>
        <fullName evidence="2">Uncharacterized protein</fullName>
    </submittedName>
</protein>
<evidence type="ECO:0000256" key="1">
    <source>
        <dbReference type="SAM" id="MobiDB-lite"/>
    </source>
</evidence>
<keyword evidence="3" id="KW-1185">Reference proteome</keyword>
<reference evidence="2 3" key="1">
    <citation type="submission" date="2021-03" db="EMBL/GenBank/DDBJ databases">
        <title>Fibrella sp. HMF5405 genome sequencing and assembly.</title>
        <authorList>
            <person name="Kang H."/>
            <person name="Kim H."/>
            <person name="Bae S."/>
            <person name="Joh K."/>
        </authorList>
    </citation>
    <scope>NUCLEOTIDE SEQUENCE [LARGE SCALE GENOMIC DNA]</scope>
    <source>
        <strain evidence="2 3">HMF5405</strain>
    </source>
</reference>
<evidence type="ECO:0000313" key="2">
    <source>
        <dbReference type="EMBL" id="MBO0950511.1"/>
    </source>
</evidence>
<feature type="region of interest" description="Disordered" evidence="1">
    <location>
        <begin position="1"/>
        <end position="29"/>
    </location>
</feature>
<feature type="region of interest" description="Disordered" evidence="1">
    <location>
        <begin position="41"/>
        <end position="231"/>
    </location>
</feature>
<feature type="compositionally biased region" description="Pro residues" evidence="1">
    <location>
        <begin position="171"/>
        <end position="209"/>
    </location>
</feature>
<dbReference type="RefSeq" id="WP_207330458.1">
    <property type="nucleotide sequence ID" value="NZ_JAFMYW010000005.1"/>
</dbReference>
<evidence type="ECO:0000313" key="3">
    <source>
        <dbReference type="Proteomes" id="UP000664628"/>
    </source>
</evidence>
<feature type="compositionally biased region" description="Basic and acidic residues" evidence="1">
    <location>
        <begin position="56"/>
        <end position="69"/>
    </location>
</feature>
<accession>A0ABS3JKI1</accession>
<organism evidence="2 3">
    <name type="scientific">Fibrella forsythiae</name>
    <dbReference type="NCBI Taxonomy" id="2817061"/>
    <lineage>
        <taxon>Bacteria</taxon>
        <taxon>Pseudomonadati</taxon>
        <taxon>Bacteroidota</taxon>
        <taxon>Cytophagia</taxon>
        <taxon>Cytophagales</taxon>
        <taxon>Spirosomataceae</taxon>
        <taxon>Fibrella</taxon>
    </lineage>
</organism>
<dbReference type="Proteomes" id="UP000664628">
    <property type="component" value="Unassembled WGS sequence"/>
</dbReference>
<feature type="compositionally biased region" description="Polar residues" evidence="1">
    <location>
        <begin position="144"/>
        <end position="165"/>
    </location>
</feature>
<feature type="compositionally biased region" description="Basic and acidic residues" evidence="1">
    <location>
        <begin position="360"/>
        <end position="370"/>
    </location>
</feature>